<evidence type="ECO:0000256" key="7">
    <source>
        <dbReference type="ARBA" id="ARBA00023163"/>
    </source>
</evidence>
<dbReference type="FunFam" id="2.170.120.12:FF:000001">
    <property type="entry name" value="DNA-directed RNA polymerase subunit alpha"/>
    <property type="match status" value="1"/>
</dbReference>
<keyword evidence="4 11" id="KW-0240">DNA-directed RNA polymerase</keyword>
<dbReference type="HOGENOM" id="CLU_053084_0_1_0"/>
<evidence type="ECO:0000259" key="13">
    <source>
        <dbReference type="SMART" id="SM00662"/>
    </source>
</evidence>
<dbReference type="KEGG" id="acm:AciX9_2927"/>
<dbReference type="STRING" id="1198114.AciX9_2927"/>
<dbReference type="InterPro" id="IPR011260">
    <property type="entry name" value="RNAP_asu_C"/>
</dbReference>
<feature type="domain" description="DNA-directed RNA polymerase RpoA/D/Rpb3-type" evidence="13">
    <location>
        <begin position="23"/>
        <end position="230"/>
    </location>
</feature>
<dbReference type="InterPro" id="IPR036603">
    <property type="entry name" value="RBP11-like"/>
</dbReference>
<organism evidence="15">
    <name type="scientific">Granulicella tundricola (strain ATCC BAA-1859 / DSM 23138 / MP5ACTX9)</name>
    <dbReference type="NCBI Taxonomy" id="1198114"/>
    <lineage>
        <taxon>Bacteria</taxon>
        <taxon>Pseudomonadati</taxon>
        <taxon>Acidobacteriota</taxon>
        <taxon>Terriglobia</taxon>
        <taxon>Terriglobales</taxon>
        <taxon>Acidobacteriaceae</taxon>
        <taxon>Granulicella</taxon>
    </lineage>
</organism>
<evidence type="ECO:0000256" key="12">
    <source>
        <dbReference type="SAM" id="MobiDB-lite"/>
    </source>
</evidence>
<comment type="subunit">
    <text evidence="11">Homodimer. The RNAP catalytic core consists of 2 alpha, 1 beta, 1 beta' and 1 omega subunit. When a sigma factor is associated with the core the holoenzyme is formed, which can initiate transcription.</text>
</comment>
<evidence type="ECO:0000256" key="6">
    <source>
        <dbReference type="ARBA" id="ARBA00022695"/>
    </source>
</evidence>
<dbReference type="PaxDb" id="1198114-AciX9_2927"/>
<dbReference type="NCBIfam" id="NF003513">
    <property type="entry name" value="PRK05182.1-2"/>
    <property type="match status" value="1"/>
</dbReference>
<proteinExistence type="inferred from homology"/>
<dbReference type="NCBIfam" id="NF003519">
    <property type="entry name" value="PRK05182.2-5"/>
    <property type="match status" value="1"/>
</dbReference>
<dbReference type="InterPro" id="IPR036643">
    <property type="entry name" value="RNApol_insert_sf"/>
</dbReference>
<dbReference type="NCBIfam" id="TIGR02027">
    <property type="entry name" value="rpoA"/>
    <property type="match status" value="1"/>
</dbReference>
<accession>E8WZ35</accession>
<evidence type="ECO:0000256" key="11">
    <source>
        <dbReference type="HAMAP-Rule" id="MF_00059"/>
    </source>
</evidence>
<sequence length="367" mass="40227">MLWRGFQKPKRLAVDNETITPKYGKFSAQPFERGFGTTIGNALRRTLLSSIEGAAVTAVRIEGVLHEFQSITGVVEDATDIILNLKQIPFKLAGDGPKALYLRSDAAGVITSGMIEADADVEILDPNVYICTISEGGKIDMEMRLKRGRGYISADKNFDGDLGLGFIPVDSVHSPVRKVNYVVEAARLGQITDYDKLSIEIWTNGTVLPADALGLSAKLLKDHMTIFINFEEEMEAGHDNGHDGPAMRNENLNRSVEELELSVRSYNCLKNANIATIGELIQKTEAEMLKTKNFGRKSLNEIKEILAQMGLSLGMKIDENGNPVPGPTSVLPAATLAASYGSFDDDDEDEDEDEEDDLDLVNEPENF</sequence>
<protein>
    <recommendedName>
        <fullName evidence="3 11">DNA-directed RNA polymerase subunit alpha</fullName>
        <shortName evidence="11">RNAP subunit alpha</shortName>
        <ecNumber evidence="2 11">2.7.7.6</ecNumber>
    </recommendedName>
    <alternativeName>
        <fullName evidence="9 11">RNA polymerase subunit alpha</fullName>
    </alternativeName>
    <alternativeName>
        <fullName evidence="8 11">Transcriptase subunit alpha</fullName>
    </alternativeName>
</protein>
<name>E8WZ35_GRATM</name>
<dbReference type="Pfam" id="PF01193">
    <property type="entry name" value="RNA_pol_L"/>
    <property type="match status" value="1"/>
</dbReference>
<dbReference type="Pfam" id="PF03118">
    <property type="entry name" value="RNA_pol_A_CTD"/>
    <property type="match status" value="1"/>
</dbReference>
<comment type="function">
    <text evidence="11">DNA-dependent RNA polymerase catalyzes the transcription of DNA into RNA using the four ribonucleoside triphosphates as substrates.</text>
</comment>
<dbReference type="FunFam" id="1.10.150.20:FF:000001">
    <property type="entry name" value="DNA-directed RNA polymerase subunit alpha"/>
    <property type="match status" value="1"/>
</dbReference>
<feature type="region of interest" description="Alpha C-terminal domain (alpha-CTD)" evidence="11">
    <location>
        <begin position="248"/>
        <end position="367"/>
    </location>
</feature>
<evidence type="ECO:0000313" key="14">
    <source>
        <dbReference type="EMBL" id="ADW69950.1"/>
    </source>
</evidence>
<evidence type="ECO:0000256" key="8">
    <source>
        <dbReference type="ARBA" id="ARBA00032524"/>
    </source>
</evidence>
<evidence type="ECO:0000256" key="10">
    <source>
        <dbReference type="ARBA" id="ARBA00048552"/>
    </source>
</evidence>
<dbReference type="RefSeq" id="WP_013581265.1">
    <property type="nucleotide sequence ID" value="NC_015064.1"/>
</dbReference>
<reference evidence="15" key="1">
    <citation type="submission" date="2011-01" db="EMBL/GenBank/DDBJ databases">
        <title>Complete sequence of chromosome of Acidobacterium sp. MP5ACTX9.</title>
        <authorList>
            <consortium name="US DOE Joint Genome Institute"/>
            <person name="Lucas S."/>
            <person name="Copeland A."/>
            <person name="Lapidus A."/>
            <person name="Cheng J.-F."/>
            <person name="Goodwin L."/>
            <person name="Pitluck S."/>
            <person name="Teshima H."/>
            <person name="Detter J.C."/>
            <person name="Han C."/>
            <person name="Tapia R."/>
            <person name="Land M."/>
            <person name="Hauser L."/>
            <person name="Kyrpides N."/>
            <person name="Ivanova N."/>
            <person name="Ovchinnikova G."/>
            <person name="Pagani I."/>
            <person name="Rawat S.R."/>
            <person name="Mannisto M."/>
            <person name="Haggblom M.M."/>
            <person name="Woyke T."/>
        </authorList>
    </citation>
    <scope>NUCLEOTIDE SEQUENCE [LARGE SCALE GENOMIC DNA]</scope>
    <source>
        <strain evidence="15">MP5ACTX9</strain>
    </source>
</reference>
<keyword evidence="15" id="KW-1185">Reference proteome</keyword>
<dbReference type="InterPro" id="IPR011263">
    <property type="entry name" value="DNA-dir_RNA_pol_RpoA/D/Rpb3"/>
</dbReference>
<feature type="region of interest" description="Disordered" evidence="12">
    <location>
        <begin position="338"/>
        <end position="367"/>
    </location>
</feature>
<keyword evidence="5 11" id="KW-0808">Transferase</keyword>
<evidence type="ECO:0000256" key="9">
    <source>
        <dbReference type="ARBA" id="ARBA00033070"/>
    </source>
</evidence>
<dbReference type="GO" id="GO:0006351">
    <property type="term" value="P:DNA-templated transcription"/>
    <property type="evidence" value="ECO:0007669"/>
    <property type="project" value="UniProtKB-UniRule"/>
</dbReference>
<dbReference type="Gene3D" id="2.170.120.12">
    <property type="entry name" value="DNA-directed RNA polymerase, insert domain"/>
    <property type="match status" value="1"/>
</dbReference>
<gene>
    <name evidence="11" type="primary">rpoA</name>
    <name evidence="14" type="ordered locus">AciX9_2927</name>
</gene>
<keyword evidence="6 11" id="KW-0548">Nucleotidyltransferase</keyword>
<dbReference type="GO" id="GO:0003677">
    <property type="term" value="F:DNA binding"/>
    <property type="evidence" value="ECO:0007669"/>
    <property type="project" value="UniProtKB-UniRule"/>
</dbReference>
<dbReference type="GO" id="GO:0003899">
    <property type="term" value="F:DNA-directed RNA polymerase activity"/>
    <property type="evidence" value="ECO:0007669"/>
    <property type="project" value="UniProtKB-UniRule"/>
</dbReference>
<dbReference type="GO" id="GO:0005737">
    <property type="term" value="C:cytoplasm"/>
    <property type="evidence" value="ECO:0007669"/>
    <property type="project" value="UniProtKB-ARBA"/>
</dbReference>
<dbReference type="SMART" id="SM00662">
    <property type="entry name" value="RPOLD"/>
    <property type="match status" value="1"/>
</dbReference>
<dbReference type="OrthoDB" id="9805706at2"/>
<dbReference type="SUPFAM" id="SSF55257">
    <property type="entry name" value="RBP11-like subunits of RNA polymerase"/>
    <property type="match status" value="1"/>
</dbReference>
<dbReference type="InterPro" id="IPR011773">
    <property type="entry name" value="DNA-dir_RpoA"/>
</dbReference>
<comment type="similarity">
    <text evidence="1 11">Belongs to the RNA polymerase alpha chain family.</text>
</comment>
<dbReference type="GO" id="GO:0046983">
    <property type="term" value="F:protein dimerization activity"/>
    <property type="evidence" value="ECO:0007669"/>
    <property type="project" value="InterPro"/>
</dbReference>
<evidence type="ECO:0000256" key="4">
    <source>
        <dbReference type="ARBA" id="ARBA00022478"/>
    </source>
</evidence>
<evidence type="ECO:0000313" key="15">
    <source>
        <dbReference type="Proteomes" id="UP000000343"/>
    </source>
</evidence>
<evidence type="ECO:0000256" key="1">
    <source>
        <dbReference type="ARBA" id="ARBA00007123"/>
    </source>
</evidence>
<evidence type="ECO:0000256" key="5">
    <source>
        <dbReference type="ARBA" id="ARBA00022679"/>
    </source>
</evidence>
<dbReference type="CDD" id="cd06928">
    <property type="entry name" value="RNAP_alpha_NTD"/>
    <property type="match status" value="1"/>
</dbReference>
<dbReference type="AlphaFoldDB" id="E8WZ35"/>
<dbReference type="Proteomes" id="UP000000343">
    <property type="component" value="Chromosome"/>
</dbReference>
<dbReference type="HAMAP" id="MF_00059">
    <property type="entry name" value="RNApol_bact_RpoA"/>
    <property type="match status" value="1"/>
</dbReference>
<dbReference type="Gene3D" id="3.30.1360.10">
    <property type="entry name" value="RNA polymerase, RBP11-like subunit"/>
    <property type="match status" value="1"/>
</dbReference>
<dbReference type="eggNOG" id="COG0202">
    <property type="taxonomic scope" value="Bacteria"/>
</dbReference>
<keyword evidence="7 11" id="KW-0804">Transcription</keyword>
<dbReference type="SUPFAM" id="SSF56553">
    <property type="entry name" value="Insert subdomain of RNA polymerase alpha subunit"/>
    <property type="match status" value="1"/>
</dbReference>
<comment type="domain">
    <text evidence="11">The N-terminal domain is essential for RNAP assembly and basal transcription, whereas the C-terminal domain is involved in interaction with transcriptional regulators and with upstream promoter elements.</text>
</comment>
<dbReference type="InterPro" id="IPR011262">
    <property type="entry name" value="DNA-dir_RNA_pol_insert"/>
</dbReference>
<evidence type="ECO:0000256" key="3">
    <source>
        <dbReference type="ARBA" id="ARBA00015972"/>
    </source>
</evidence>
<feature type="compositionally biased region" description="Acidic residues" evidence="12">
    <location>
        <begin position="343"/>
        <end position="367"/>
    </location>
</feature>
<dbReference type="EC" id="2.7.7.6" evidence="2 11"/>
<dbReference type="GO" id="GO:0000428">
    <property type="term" value="C:DNA-directed RNA polymerase complex"/>
    <property type="evidence" value="ECO:0007669"/>
    <property type="project" value="UniProtKB-KW"/>
</dbReference>
<dbReference type="Gene3D" id="1.10.150.20">
    <property type="entry name" value="5' to 3' exonuclease, C-terminal subdomain"/>
    <property type="match status" value="1"/>
</dbReference>
<dbReference type="Pfam" id="PF01000">
    <property type="entry name" value="RNA_pol_A_bac"/>
    <property type="match status" value="1"/>
</dbReference>
<dbReference type="EMBL" id="CP002480">
    <property type="protein sequence ID" value="ADW69950.1"/>
    <property type="molecule type" value="Genomic_DNA"/>
</dbReference>
<evidence type="ECO:0000256" key="2">
    <source>
        <dbReference type="ARBA" id="ARBA00012418"/>
    </source>
</evidence>
<comment type="catalytic activity">
    <reaction evidence="10 11">
        <text>RNA(n) + a ribonucleoside 5'-triphosphate = RNA(n+1) + diphosphate</text>
        <dbReference type="Rhea" id="RHEA:21248"/>
        <dbReference type="Rhea" id="RHEA-COMP:14527"/>
        <dbReference type="Rhea" id="RHEA-COMP:17342"/>
        <dbReference type="ChEBI" id="CHEBI:33019"/>
        <dbReference type="ChEBI" id="CHEBI:61557"/>
        <dbReference type="ChEBI" id="CHEBI:140395"/>
        <dbReference type="EC" id="2.7.7.6"/>
    </reaction>
</comment>
<feature type="region of interest" description="Alpha N-terminal domain (alpha-NTD)" evidence="11">
    <location>
        <begin position="1"/>
        <end position="231"/>
    </location>
</feature>
<dbReference type="SUPFAM" id="SSF47789">
    <property type="entry name" value="C-terminal domain of RNA polymerase alpha subunit"/>
    <property type="match status" value="1"/>
</dbReference>